<evidence type="ECO:0000313" key="6">
    <source>
        <dbReference type="Proteomes" id="UP000061660"/>
    </source>
</evidence>
<keyword evidence="3" id="KW-1133">Transmembrane helix</keyword>
<sequence>MNGLDWGVLVILAVGIVLGYSRGFIAQLLSIAGLFAAYLIAFAFYDDAAPWFQGMLGYSGHETYSNDAFLTQELHLDTYVYNALAFAFLLFGAKFAFSMAGRLLNLLTAAPGLKQINQFSGATLGFIEAALIAVIAVHIMTVLPNDTSQRLLKQSALAPYILERTPVITEKLQELWKSRADGDQAAGQSG</sequence>
<dbReference type="Proteomes" id="UP000061660">
    <property type="component" value="Chromosome"/>
</dbReference>
<organism evidence="5 6">
    <name type="scientific">Paenibacillus naphthalenovorans</name>
    <dbReference type="NCBI Taxonomy" id="162209"/>
    <lineage>
        <taxon>Bacteria</taxon>
        <taxon>Bacillati</taxon>
        <taxon>Bacillota</taxon>
        <taxon>Bacilli</taxon>
        <taxon>Bacillales</taxon>
        <taxon>Paenibacillaceae</taxon>
        <taxon>Paenibacillus</taxon>
    </lineage>
</organism>
<reference evidence="6" key="1">
    <citation type="submission" date="2015-12" db="EMBL/GenBank/DDBJ databases">
        <title>Complete genome sequences of two moderately thermophilic Paenibacillus species.</title>
        <authorList>
            <person name="Butler R.III."/>
            <person name="Wang J."/>
            <person name="Stark B.C."/>
            <person name="Pombert J.-F."/>
        </authorList>
    </citation>
    <scope>NUCLEOTIDE SEQUENCE [LARGE SCALE GENOMIC DNA]</scope>
    <source>
        <strain evidence="6">32O-Y</strain>
    </source>
</reference>
<dbReference type="InterPro" id="IPR003825">
    <property type="entry name" value="Colicin-V_CvpA"/>
</dbReference>
<evidence type="ECO:0000256" key="2">
    <source>
        <dbReference type="ARBA" id="ARBA00022692"/>
    </source>
</evidence>
<evidence type="ECO:0000256" key="1">
    <source>
        <dbReference type="ARBA" id="ARBA00004141"/>
    </source>
</evidence>
<dbReference type="STRING" id="162209.IJ22_31490"/>
<dbReference type="GO" id="GO:0016020">
    <property type="term" value="C:membrane"/>
    <property type="evidence" value="ECO:0007669"/>
    <property type="project" value="UniProtKB-SubCell"/>
</dbReference>
<dbReference type="AlphaFoldDB" id="A0A0U2MYY7"/>
<dbReference type="PANTHER" id="PTHR37306:SF1">
    <property type="entry name" value="COLICIN V PRODUCTION PROTEIN"/>
    <property type="match status" value="1"/>
</dbReference>
<protein>
    <submittedName>
        <fullName evidence="5">Colicin V production protein</fullName>
    </submittedName>
</protein>
<dbReference type="PANTHER" id="PTHR37306">
    <property type="entry name" value="COLICIN V PRODUCTION PROTEIN"/>
    <property type="match status" value="1"/>
</dbReference>
<keyword evidence="4" id="KW-0472">Membrane</keyword>
<gene>
    <name evidence="5" type="ORF">IJ22_31490</name>
</gene>
<name>A0A0U2MYY7_9BACL</name>
<dbReference type="OrthoDB" id="1809613at2"/>
<dbReference type="Pfam" id="PF02674">
    <property type="entry name" value="Colicin_V"/>
    <property type="match status" value="1"/>
</dbReference>
<dbReference type="KEGG" id="pnp:IJ22_31490"/>
<dbReference type="EMBL" id="CP013652">
    <property type="protein sequence ID" value="ALS23519.1"/>
    <property type="molecule type" value="Genomic_DNA"/>
</dbReference>
<accession>A0A0U2MYY7</accession>
<evidence type="ECO:0000256" key="3">
    <source>
        <dbReference type="ARBA" id="ARBA00022989"/>
    </source>
</evidence>
<keyword evidence="2" id="KW-0812">Transmembrane</keyword>
<dbReference type="RefSeq" id="WP_062409441.1">
    <property type="nucleotide sequence ID" value="NZ_BJCS01000017.1"/>
</dbReference>
<dbReference type="PATRIC" id="fig|162209.4.peg.3369"/>
<evidence type="ECO:0000313" key="5">
    <source>
        <dbReference type="EMBL" id="ALS23519.1"/>
    </source>
</evidence>
<comment type="subcellular location">
    <subcellularLocation>
        <location evidence="1">Membrane</location>
        <topology evidence="1">Multi-pass membrane protein</topology>
    </subcellularLocation>
</comment>
<keyword evidence="6" id="KW-1185">Reference proteome</keyword>
<proteinExistence type="predicted"/>
<evidence type="ECO:0000256" key="4">
    <source>
        <dbReference type="ARBA" id="ARBA00023136"/>
    </source>
</evidence>
<reference evidence="5 6" key="2">
    <citation type="journal article" date="2016" name="Genome Announc.">
        <title>Complete Genome Sequences of Two Interactive Moderate Thermophiles, Paenibacillus napthalenovorans 32O-Y and Paenibacillus sp. 32O-W.</title>
        <authorList>
            <person name="Butler R.R.III."/>
            <person name="Wang J."/>
            <person name="Stark B.C."/>
            <person name="Pombert J.F."/>
        </authorList>
    </citation>
    <scope>NUCLEOTIDE SEQUENCE [LARGE SCALE GENOMIC DNA]</scope>
    <source>
        <strain evidence="5 6">32O-Y</strain>
    </source>
</reference>
<dbReference type="GO" id="GO:0009403">
    <property type="term" value="P:toxin biosynthetic process"/>
    <property type="evidence" value="ECO:0007669"/>
    <property type="project" value="InterPro"/>
</dbReference>